<protein>
    <submittedName>
        <fullName evidence="4">Methyltransferase domain-containing protein</fullName>
    </submittedName>
</protein>
<evidence type="ECO:0000313" key="4">
    <source>
        <dbReference type="EMBL" id="MDT0418827.1"/>
    </source>
</evidence>
<dbReference type="Proteomes" id="UP001183610">
    <property type="component" value="Unassembled WGS sequence"/>
</dbReference>
<dbReference type="InterPro" id="IPR050508">
    <property type="entry name" value="Methyltransf_Superfamily"/>
</dbReference>
<name>A0ABD5ECA1_9ACTN</name>
<dbReference type="RefSeq" id="WP_009064252.1">
    <property type="nucleotide sequence ID" value="NZ_JAVRER010000055.1"/>
</dbReference>
<proteinExistence type="predicted"/>
<keyword evidence="4" id="KW-0489">Methyltransferase</keyword>
<dbReference type="PANTHER" id="PTHR42912">
    <property type="entry name" value="METHYLTRANSFERASE"/>
    <property type="match status" value="1"/>
</dbReference>
<organism evidence="4 5">
    <name type="scientific">Streptomyces evansiae</name>
    <dbReference type="NCBI Taxonomy" id="3075535"/>
    <lineage>
        <taxon>Bacteria</taxon>
        <taxon>Bacillati</taxon>
        <taxon>Actinomycetota</taxon>
        <taxon>Actinomycetes</taxon>
        <taxon>Kitasatosporales</taxon>
        <taxon>Streptomycetaceae</taxon>
        <taxon>Streptomyces</taxon>
    </lineage>
</organism>
<sequence length="289" mass="31846">MEHIIQAPQTPFDPAGETAEDETVTATRRAASVTESSRANRGWWNGNADEYQAEHGTFLGDDRFVWGPEGLDEVEAQLLGPAEELAGKDVLEIGAGAAQCSRWLAAQGARPVALDLAHRQLQHALRIAEEHSARFPLVEADASALPFAGSSFDLVCSAYGALPFVADPVRVLREVRRVLRPGGRFVFSVTHPMRWAFPDEPGPEGLSVSGSYFDRTPYVEEDEEGEAVYVEHHRTVGDRVRDVVRAGLRLVDLVEPEWPEWNTQEWGGWSPLRGHLIPGTAIFVCEKDA</sequence>
<reference evidence="4" key="2">
    <citation type="submission" date="2024-03" db="EMBL/GenBank/DDBJ databases">
        <title>30 novel species of actinomycetes from the DSMZ collection.</title>
        <authorList>
            <person name="Nouioui I."/>
        </authorList>
    </citation>
    <scope>NUCLEOTIDE SEQUENCE</scope>
    <source>
        <strain evidence="4">DSM 41982</strain>
    </source>
</reference>
<evidence type="ECO:0000313" key="6">
    <source>
        <dbReference type="Proteomes" id="UP001183610"/>
    </source>
</evidence>
<dbReference type="AlphaFoldDB" id="A0ABD5ECA1"/>
<keyword evidence="6" id="KW-1185">Reference proteome</keyword>
<dbReference type="Proteomes" id="UP001183607">
    <property type="component" value="Unassembled WGS sequence"/>
</dbReference>
<dbReference type="GO" id="GO:0008168">
    <property type="term" value="F:methyltransferase activity"/>
    <property type="evidence" value="ECO:0007669"/>
    <property type="project" value="UniProtKB-KW"/>
</dbReference>
<dbReference type="GO" id="GO:0032259">
    <property type="term" value="P:methylation"/>
    <property type="evidence" value="ECO:0007669"/>
    <property type="project" value="UniProtKB-KW"/>
</dbReference>
<accession>A0ABD5ECA1</accession>
<dbReference type="EMBL" id="JAVRER010000055">
    <property type="protein sequence ID" value="MDT0418827.1"/>
    <property type="molecule type" value="Genomic_DNA"/>
</dbReference>
<dbReference type="PANTHER" id="PTHR42912:SF93">
    <property type="entry name" value="N6-ADENOSINE-METHYLTRANSFERASE TMT1A"/>
    <property type="match status" value="1"/>
</dbReference>
<dbReference type="Gene3D" id="3.40.50.150">
    <property type="entry name" value="Vaccinia Virus protein VP39"/>
    <property type="match status" value="1"/>
</dbReference>
<evidence type="ECO:0000259" key="2">
    <source>
        <dbReference type="Pfam" id="PF08241"/>
    </source>
</evidence>
<reference evidence="5 6" key="1">
    <citation type="submission" date="2023-07" db="EMBL/GenBank/DDBJ databases">
        <title>30 novel species of actinomycetes from the DSMZ collection.</title>
        <authorList>
            <person name="Nouioui I."/>
        </authorList>
    </citation>
    <scope>NUCLEOTIDE SEQUENCE [LARGE SCALE GENOMIC DNA]</scope>
    <source>
        <strain evidence="3 6">DSM 41979</strain>
        <strain evidence="5">DSM 41982</strain>
    </source>
</reference>
<keyword evidence="4" id="KW-0808">Transferase</keyword>
<evidence type="ECO:0000256" key="1">
    <source>
        <dbReference type="SAM" id="MobiDB-lite"/>
    </source>
</evidence>
<comment type="caution">
    <text evidence="4">The sequence shown here is derived from an EMBL/GenBank/DDBJ whole genome shotgun (WGS) entry which is preliminary data.</text>
</comment>
<evidence type="ECO:0000313" key="3">
    <source>
        <dbReference type="EMBL" id="MDT0412012.1"/>
    </source>
</evidence>
<dbReference type="InterPro" id="IPR029063">
    <property type="entry name" value="SAM-dependent_MTases_sf"/>
</dbReference>
<gene>
    <name evidence="4" type="ORF">RM574_25430</name>
    <name evidence="3" type="ORF">RM698_23560</name>
</gene>
<dbReference type="SUPFAM" id="SSF53335">
    <property type="entry name" value="S-adenosyl-L-methionine-dependent methyltransferases"/>
    <property type="match status" value="1"/>
</dbReference>
<feature type="region of interest" description="Disordered" evidence="1">
    <location>
        <begin position="1"/>
        <end position="44"/>
    </location>
</feature>
<dbReference type="InterPro" id="IPR013216">
    <property type="entry name" value="Methyltransf_11"/>
</dbReference>
<dbReference type="Pfam" id="PF08241">
    <property type="entry name" value="Methyltransf_11"/>
    <property type="match status" value="1"/>
</dbReference>
<dbReference type="CDD" id="cd02440">
    <property type="entry name" value="AdoMet_MTases"/>
    <property type="match status" value="1"/>
</dbReference>
<evidence type="ECO:0000313" key="5">
    <source>
        <dbReference type="Proteomes" id="UP001183607"/>
    </source>
</evidence>
<dbReference type="EMBL" id="JAVRET010000066">
    <property type="protein sequence ID" value="MDT0412012.1"/>
    <property type="molecule type" value="Genomic_DNA"/>
</dbReference>
<feature type="compositionally biased region" description="Low complexity" evidence="1">
    <location>
        <begin position="24"/>
        <end position="39"/>
    </location>
</feature>
<feature type="domain" description="Methyltransferase type 11" evidence="2">
    <location>
        <begin position="91"/>
        <end position="187"/>
    </location>
</feature>